<dbReference type="SMART" id="SM00829">
    <property type="entry name" value="PKS_ER"/>
    <property type="match status" value="1"/>
</dbReference>
<accession>A0A238F656</accession>
<dbReference type="InterPro" id="IPR013149">
    <property type="entry name" value="ADH-like_C"/>
</dbReference>
<dbReference type="InterPro" id="IPR036291">
    <property type="entry name" value="NAD(P)-bd_dom_sf"/>
</dbReference>
<gene>
    <name evidence="3" type="ORF">BQ2448_766</name>
</gene>
<dbReference type="SUPFAM" id="SSF51735">
    <property type="entry name" value="NAD(P)-binding Rossmann-fold domains"/>
    <property type="match status" value="1"/>
</dbReference>
<sequence length="336" mass="36700">MVRNEQLIFAETPTEYPIPGKTLRKDISDFDASQSAPSGGLVTKTVCLALDPYLRGRLRDGGESYVPAFEKGKPIENFGISQVLSSSAEGFKEGDRVYGSTKFAEYNVFTSDQVKGLKVIKNEEKLSWTTWVGTAGMPGQTAWWGLKHIGQPKKGETIFVSGASGAVGQLVTSLAHLAGLKVIASAGSDEKVEFLKSHLNVEVAFNHKTQSTLEVLKKNPFQIYWDNIGGETLENVFATIERKGRVIACGAASQYNTRHPYGIKNTFQITAKSLKVQGFIILTEDITGFYDEVSKLIAEGKVPEPKEHHVKGLDQGEAFTALLKGDSTGKVVYVFE</sequence>
<dbReference type="InterPro" id="IPR041694">
    <property type="entry name" value="ADH_N_2"/>
</dbReference>
<dbReference type="CDD" id="cd05288">
    <property type="entry name" value="PGDH"/>
    <property type="match status" value="1"/>
</dbReference>
<dbReference type="Pfam" id="PF00107">
    <property type="entry name" value="ADH_zinc_N"/>
    <property type="match status" value="1"/>
</dbReference>
<proteinExistence type="predicted"/>
<dbReference type="InterPro" id="IPR020843">
    <property type="entry name" value="ER"/>
</dbReference>
<dbReference type="OrthoDB" id="809632at2759"/>
<keyword evidence="4" id="KW-1185">Reference proteome</keyword>
<feature type="domain" description="Enoyl reductase (ER)" evidence="2">
    <location>
        <begin position="25"/>
        <end position="333"/>
    </location>
</feature>
<dbReference type="InterPro" id="IPR045010">
    <property type="entry name" value="MDR_fam"/>
</dbReference>
<dbReference type="GO" id="GO:0016628">
    <property type="term" value="F:oxidoreductase activity, acting on the CH-CH group of donors, NAD or NADP as acceptor"/>
    <property type="evidence" value="ECO:0007669"/>
    <property type="project" value="InterPro"/>
</dbReference>
<reference evidence="4" key="1">
    <citation type="submission" date="2016-09" db="EMBL/GenBank/DDBJ databases">
        <authorList>
            <person name="Jeantristanb JTB J.-T."/>
            <person name="Ricardo R."/>
        </authorList>
    </citation>
    <scope>NUCLEOTIDE SEQUENCE [LARGE SCALE GENOMIC DNA]</scope>
</reference>
<dbReference type="PANTHER" id="PTHR43205">
    <property type="entry name" value="PROSTAGLANDIN REDUCTASE"/>
    <property type="match status" value="1"/>
</dbReference>
<dbReference type="Gene3D" id="3.40.50.720">
    <property type="entry name" value="NAD(P)-binding Rossmann-like Domain"/>
    <property type="match status" value="1"/>
</dbReference>
<dbReference type="AlphaFoldDB" id="A0A238F656"/>
<keyword evidence="1" id="KW-0560">Oxidoreductase</keyword>
<dbReference type="Gene3D" id="3.90.180.10">
    <property type="entry name" value="Medium-chain alcohol dehydrogenases, catalytic domain"/>
    <property type="match status" value="1"/>
</dbReference>
<dbReference type="PANTHER" id="PTHR43205:SF7">
    <property type="entry name" value="PROSTAGLANDIN REDUCTASE 1"/>
    <property type="match status" value="1"/>
</dbReference>
<dbReference type="EMBL" id="FMSP01000003">
    <property type="protein sequence ID" value="SCV68645.1"/>
    <property type="molecule type" value="Genomic_DNA"/>
</dbReference>
<evidence type="ECO:0000259" key="2">
    <source>
        <dbReference type="SMART" id="SM00829"/>
    </source>
</evidence>
<evidence type="ECO:0000256" key="1">
    <source>
        <dbReference type="ARBA" id="ARBA00023002"/>
    </source>
</evidence>
<organism evidence="3 4">
    <name type="scientific">Microbotryum intermedium</name>
    <dbReference type="NCBI Taxonomy" id="269621"/>
    <lineage>
        <taxon>Eukaryota</taxon>
        <taxon>Fungi</taxon>
        <taxon>Dikarya</taxon>
        <taxon>Basidiomycota</taxon>
        <taxon>Pucciniomycotina</taxon>
        <taxon>Microbotryomycetes</taxon>
        <taxon>Microbotryales</taxon>
        <taxon>Microbotryaceae</taxon>
        <taxon>Microbotryum</taxon>
    </lineage>
</organism>
<dbReference type="SUPFAM" id="SSF50129">
    <property type="entry name" value="GroES-like"/>
    <property type="match status" value="1"/>
</dbReference>
<dbReference type="Proteomes" id="UP000198372">
    <property type="component" value="Unassembled WGS sequence"/>
</dbReference>
<dbReference type="InterPro" id="IPR011032">
    <property type="entry name" value="GroES-like_sf"/>
</dbReference>
<evidence type="ECO:0000313" key="3">
    <source>
        <dbReference type="EMBL" id="SCV68645.1"/>
    </source>
</evidence>
<evidence type="ECO:0000313" key="4">
    <source>
        <dbReference type="Proteomes" id="UP000198372"/>
    </source>
</evidence>
<dbReference type="Pfam" id="PF16884">
    <property type="entry name" value="ADH_N_2"/>
    <property type="match status" value="1"/>
</dbReference>
<name>A0A238F656_9BASI</name>
<dbReference type="FunFam" id="3.40.50.720:FF:000121">
    <property type="entry name" value="Prostaglandin reductase 2"/>
    <property type="match status" value="1"/>
</dbReference>
<protein>
    <submittedName>
        <fullName evidence="3">BQ2448_766 protein</fullName>
    </submittedName>
</protein>